<name>A0AAD7EZM1_9AGAR</name>
<keyword evidence="3" id="KW-1185">Reference proteome</keyword>
<accession>A0AAD7EZM1</accession>
<feature type="region of interest" description="Disordered" evidence="1">
    <location>
        <begin position="152"/>
        <end position="171"/>
    </location>
</feature>
<evidence type="ECO:0000256" key="1">
    <source>
        <dbReference type="SAM" id="MobiDB-lite"/>
    </source>
</evidence>
<organism evidence="2 3">
    <name type="scientific">Mycena albidolilacea</name>
    <dbReference type="NCBI Taxonomy" id="1033008"/>
    <lineage>
        <taxon>Eukaryota</taxon>
        <taxon>Fungi</taxon>
        <taxon>Dikarya</taxon>
        <taxon>Basidiomycota</taxon>
        <taxon>Agaricomycotina</taxon>
        <taxon>Agaricomycetes</taxon>
        <taxon>Agaricomycetidae</taxon>
        <taxon>Agaricales</taxon>
        <taxon>Marasmiineae</taxon>
        <taxon>Mycenaceae</taxon>
        <taxon>Mycena</taxon>
    </lineage>
</organism>
<dbReference type="AlphaFoldDB" id="A0AAD7EZM1"/>
<evidence type="ECO:0000313" key="3">
    <source>
        <dbReference type="Proteomes" id="UP001218218"/>
    </source>
</evidence>
<proteinExistence type="predicted"/>
<gene>
    <name evidence="2" type="ORF">DFH08DRAFT_801709</name>
</gene>
<sequence length="395" mass="43392">MPPVFRAAVSYFWQASGEDRAPRTTISNMFSGRLRASFRIRFLGKNERMEKGTESQPMRLRTRARKESRRLVSLEFKTMVLDTRERQCLKFQTGVQLLTETDHTYQCLCTGHPPRIRRCPPNVSRSGPHGGVGVKQNEPGYVPRLRRRAVDLPGTRGSSRAAGTPSAETARRARERCRGLVAGLVELAILQKVERALLLREQDLGAFKLGPHLRNRVRGGCATPLRPTNCPLRSCSVICVGDAGAHLAEQIANGVHGLRSGTADVREPPPGARLGGKVAGCYRRGRVRGGEDVLDEREVEVYIIERMGDGVGIEASSGPGSAERAGQHVGMELGGVGLIVRLEFMNTGEYEPPQILKRMMEILLNESNLSDKSSGSWSALVTRDIHENIHGFGGL</sequence>
<comment type="caution">
    <text evidence="2">The sequence shown here is derived from an EMBL/GenBank/DDBJ whole genome shotgun (WGS) entry which is preliminary data.</text>
</comment>
<dbReference type="EMBL" id="JARIHO010000006">
    <property type="protein sequence ID" value="KAJ7359954.1"/>
    <property type="molecule type" value="Genomic_DNA"/>
</dbReference>
<feature type="region of interest" description="Disordered" evidence="1">
    <location>
        <begin position="120"/>
        <end position="139"/>
    </location>
</feature>
<reference evidence="2" key="1">
    <citation type="submission" date="2023-03" db="EMBL/GenBank/DDBJ databases">
        <title>Massive genome expansion in bonnet fungi (Mycena s.s.) driven by repeated elements and novel gene families across ecological guilds.</title>
        <authorList>
            <consortium name="Lawrence Berkeley National Laboratory"/>
            <person name="Harder C.B."/>
            <person name="Miyauchi S."/>
            <person name="Viragh M."/>
            <person name="Kuo A."/>
            <person name="Thoen E."/>
            <person name="Andreopoulos B."/>
            <person name="Lu D."/>
            <person name="Skrede I."/>
            <person name="Drula E."/>
            <person name="Henrissat B."/>
            <person name="Morin E."/>
            <person name="Kohler A."/>
            <person name="Barry K."/>
            <person name="LaButti K."/>
            <person name="Morin E."/>
            <person name="Salamov A."/>
            <person name="Lipzen A."/>
            <person name="Mereny Z."/>
            <person name="Hegedus B."/>
            <person name="Baldrian P."/>
            <person name="Stursova M."/>
            <person name="Weitz H."/>
            <person name="Taylor A."/>
            <person name="Grigoriev I.V."/>
            <person name="Nagy L.G."/>
            <person name="Martin F."/>
            <person name="Kauserud H."/>
        </authorList>
    </citation>
    <scope>NUCLEOTIDE SEQUENCE</scope>
    <source>
        <strain evidence="2">CBHHK002</strain>
    </source>
</reference>
<dbReference type="Proteomes" id="UP001218218">
    <property type="component" value="Unassembled WGS sequence"/>
</dbReference>
<protein>
    <submittedName>
        <fullName evidence="2">Uncharacterized protein</fullName>
    </submittedName>
</protein>
<evidence type="ECO:0000313" key="2">
    <source>
        <dbReference type="EMBL" id="KAJ7359954.1"/>
    </source>
</evidence>